<dbReference type="Pfam" id="PF13174">
    <property type="entry name" value="TPR_6"/>
    <property type="match status" value="2"/>
</dbReference>
<feature type="repeat" description="TPR" evidence="1">
    <location>
        <begin position="54"/>
        <end position="87"/>
    </location>
</feature>
<feature type="repeat" description="TPR" evidence="1">
    <location>
        <begin position="20"/>
        <end position="53"/>
    </location>
</feature>
<dbReference type="STRING" id="1313304.CALK_0615"/>
<dbReference type="InterPro" id="IPR011990">
    <property type="entry name" value="TPR-like_helical_dom_sf"/>
</dbReference>
<dbReference type="PANTHER" id="PTHR12558:SF13">
    <property type="entry name" value="CELL DIVISION CYCLE PROTEIN 27 HOMOLOG"/>
    <property type="match status" value="1"/>
</dbReference>
<sequence length="631" mass="73176">MIVKLFMILLFAGQILFSQGAINYRLGKQYYNSGEYDLALTELHRVVTAYPDHYNAHLTIGEIYVAEGEYDLAEQSVKKALRHNPNWSTAYELLGSIYEEQGSIDQAIQAYEGALGGADSLQKEQIEDAIDRLSGRRTVSEGELEEPAEDTVAEKLPRSEEISVDRRDIPAQAQEKLEKAIDLYRRGVREDSRSDLEESLQYIRRAIALHPGYPAAYYYGGVIRRRFGQNDMARVNFERALQDPDMGYNAHFYLGRIHGDMENYDTAIDHLQSYISLTDYAPGIRQARAHIEEYEEARQDRSRREDKERQSVFRDPLDDEIRRVPPQRSLPQYFLRIDSLLAMVVVDTLTDEGQAMLRGYRAYHDDKLDTSIEAFYETLDEHASGQVAEYSLFNIGIGRMLLRDWAEAARVFRDYRNRFPQGELLEKASFLEALATYEMGDFEQSRTLFTNHVRSFSEGSFEGKSQEKIGDIYRRLDEPADARTAYRKAVQHAVGTHDTVHALYKKGYLLETMKNSEQARHFYGKAIAAADAGGISERVPHSLYRMADLYYDAENLEQAKLAYTRGVREFPEYPDTPWGYFQLGNIALKRQEYEKAIELYERVMRDFPDDYWSEQAEWRKRNAIWEYQYGR</sequence>
<feature type="repeat" description="TPR" evidence="1">
    <location>
        <begin position="577"/>
        <end position="610"/>
    </location>
</feature>
<dbReference type="InterPro" id="IPR019734">
    <property type="entry name" value="TPR_rpt"/>
</dbReference>
<dbReference type="Pfam" id="PF13181">
    <property type="entry name" value="TPR_8"/>
    <property type="match status" value="1"/>
</dbReference>
<evidence type="ECO:0000313" key="4">
    <source>
        <dbReference type="EMBL" id="ERP38842.1"/>
    </source>
</evidence>
<dbReference type="EMBL" id="ASJR01000004">
    <property type="protein sequence ID" value="ERP38842.1"/>
    <property type="molecule type" value="Genomic_DNA"/>
</dbReference>
<gene>
    <name evidence="4" type="ORF">CALK_0615</name>
</gene>
<dbReference type="InterPro" id="IPR056834">
    <property type="entry name" value="ARM_TT21_C"/>
</dbReference>
<name>U7DA18_9BACT</name>
<dbReference type="SUPFAM" id="SSF48452">
    <property type="entry name" value="TPR-like"/>
    <property type="match status" value="2"/>
</dbReference>
<evidence type="ECO:0000256" key="2">
    <source>
        <dbReference type="SAM" id="MobiDB-lite"/>
    </source>
</evidence>
<dbReference type="SMART" id="SM00028">
    <property type="entry name" value="TPR"/>
    <property type="match status" value="10"/>
</dbReference>
<dbReference type="PROSITE" id="PS50005">
    <property type="entry name" value="TPR"/>
    <property type="match status" value="4"/>
</dbReference>
<dbReference type="Proteomes" id="UP000017148">
    <property type="component" value="Unassembled WGS sequence"/>
</dbReference>
<organism evidence="4 5">
    <name type="scientific">Chitinivibrio alkaliphilus ACht1</name>
    <dbReference type="NCBI Taxonomy" id="1313304"/>
    <lineage>
        <taxon>Bacteria</taxon>
        <taxon>Pseudomonadati</taxon>
        <taxon>Fibrobacterota</taxon>
        <taxon>Chitinivibrionia</taxon>
        <taxon>Chitinivibrionales</taxon>
        <taxon>Chitinivibrionaceae</taxon>
        <taxon>Chitinivibrio</taxon>
    </lineage>
</organism>
<evidence type="ECO:0000256" key="1">
    <source>
        <dbReference type="PROSITE-ProRule" id="PRU00339"/>
    </source>
</evidence>
<dbReference type="RefSeq" id="WP_022636141.1">
    <property type="nucleotide sequence ID" value="NZ_ASJR01000004.1"/>
</dbReference>
<feature type="region of interest" description="Disordered" evidence="2">
    <location>
        <begin position="295"/>
        <end position="314"/>
    </location>
</feature>
<dbReference type="Gene3D" id="1.25.40.10">
    <property type="entry name" value="Tetratricopeptide repeat domain"/>
    <property type="match status" value="5"/>
</dbReference>
<evidence type="ECO:0000313" key="5">
    <source>
        <dbReference type="Proteomes" id="UP000017148"/>
    </source>
</evidence>
<protein>
    <recommendedName>
        <fullName evidence="3">Tetratricopeptide repeat protein 21A/21B C-terminal ARM domain-containing protein</fullName>
    </recommendedName>
</protein>
<feature type="domain" description="Tetratricopeptide repeat protein 21A/21B C-terminal ARM" evidence="3">
    <location>
        <begin position="55"/>
        <end position="114"/>
    </location>
</feature>
<dbReference type="Pfam" id="PF13432">
    <property type="entry name" value="TPR_16"/>
    <property type="match status" value="2"/>
</dbReference>
<dbReference type="Pfam" id="PF25063">
    <property type="entry name" value="ARM_TT21_C"/>
    <property type="match status" value="1"/>
</dbReference>
<evidence type="ECO:0000259" key="3">
    <source>
        <dbReference type="Pfam" id="PF25063"/>
    </source>
</evidence>
<reference evidence="4 5" key="1">
    <citation type="journal article" date="2013" name="Environ. Microbiol.">
        <title>Genome analysis of Chitinivibrio alkaliphilus gen. nov., sp. nov., a novel extremely haloalkaliphilic anaerobic chitinolytic bacterium from the candidate phylum Termite Group 3.</title>
        <authorList>
            <person name="Sorokin D.Y."/>
            <person name="Gumerov V.M."/>
            <person name="Rakitin A.L."/>
            <person name="Beletsky A.V."/>
            <person name="Damste J.S."/>
            <person name="Muyzer G."/>
            <person name="Mardanov A.V."/>
            <person name="Ravin N.V."/>
        </authorList>
    </citation>
    <scope>NUCLEOTIDE SEQUENCE [LARGE SCALE GENOMIC DNA]</scope>
    <source>
        <strain evidence="4 5">ACht1</strain>
    </source>
</reference>
<dbReference type="eggNOG" id="COG0457">
    <property type="taxonomic scope" value="Bacteria"/>
</dbReference>
<accession>U7DA18</accession>
<comment type="caution">
    <text evidence="4">The sequence shown here is derived from an EMBL/GenBank/DDBJ whole genome shotgun (WGS) entry which is preliminary data.</text>
</comment>
<keyword evidence="1" id="KW-0802">TPR repeat</keyword>
<feature type="repeat" description="TPR" evidence="1">
    <location>
        <begin position="88"/>
        <end position="121"/>
    </location>
</feature>
<dbReference type="OrthoDB" id="9814448at2"/>
<dbReference type="AlphaFoldDB" id="U7DA18"/>
<keyword evidence="5" id="KW-1185">Reference proteome</keyword>
<dbReference type="PANTHER" id="PTHR12558">
    <property type="entry name" value="CELL DIVISION CYCLE 16,23,27"/>
    <property type="match status" value="1"/>
</dbReference>
<proteinExistence type="predicted"/>